<keyword evidence="6" id="KW-1185">Reference proteome</keyword>
<accession>A0ABV3R1W6</accession>
<dbReference type="Proteomes" id="UP001556196">
    <property type="component" value="Unassembled WGS sequence"/>
</dbReference>
<comment type="caution">
    <text evidence="5">The sequence shown here is derived from an EMBL/GenBank/DDBJ whole genome shotgun (WGS) entry which is preliminary data.</text>
</comment>
<evidence type="ECO:0000259" key="4">
    <source>
        <dbReference type="PROSITE" id="PS50949"/>
    </source>
</evidence>
<dbReference type="Pfam" id="PF07729">
    <property type="entry name" value="FCD"/>
    <property type="match status" value="1"/>
</dbReference>
<evidence type="ECO:0000313" key="6">
    <source>
        <dbReference type="Proteomes" id="UP001556196"/>
    </source>
</evidence>
<sequence>MDLDTPLLKRGVPLSEQVYHFVRALIVTGRMRPGEAVIEAALAARIGVSRTPVREALKRLSDEGLIDVFAQSGTFIAPISLKALEEAYLIRTALEAESASRAAGRLTEADKEAFSDNVAAHELAIKRQRFGEAIRLDDLFHRMIAEVNGLHMLWRAVDISKAQMDRGRHLAIPKPGLGAVTIREHNKILKAIVSGDAAGAERYMRAHLATSLRNTLEIAADLIA</sequence>
<name>A0ABV3R1W6_9HYPH</name>
<gene>
    <name evidence="5" type="ORF">ABUE31_11165</name>
</gene>
<evidence type="ECO:0000256" key="3">
    <source>
        <dbReference type="ARBA" id="ARBA00023163"/>
    </source>
</evidence>
<keyword evidence="3" id="KW-0804">Transcription</keyword>
<evidence type="ECO:0000256" key="2">
    <source>
        <dbReference type="ARBA" id="ARBA00023125"/>
    </source>
</evidence>
<keyword evidence="1" id="KW-0805">Transcription regulation</keyword>
<dbReference type="RefSeq" id="WP_367723677.1">
    <property type="nucleotide sequence ID" value="NZ_JBFOCH010000069.1"/>
</dbReference>
<dbReference type="PANTHER" id="PTHR43537">
    <property type="entry name" value="TRANSCRIPTIONAL REGULATOR, GNTR FAMILY"/>
    <property type="match status" value="1"/>
</dbReference>
<dbReference type="CDD" id="cd07377">
    <property type="entry name" value="WHTH_GntR"/>
    <property type="match status" value="1"/>
</dbReference>
<dbReference type="SMART" id="SM00895">
    <property type="entry name" value="FCD"/>
    <property type="match status" value="1"/>
</dbReference>
<dbReference type="PROSITE" id="PS50949">
    <property type="entry name" value="HTH_GNTR"/>
    <property type="match status" value="1"/>
</dbReference>
<feature type="domain" description="HTH gntR-type" evidence="4">
    <location>
        <begin position="12"/>
        <end position="79"/>
    </location>
</feature>
<protein>
    <submittedName>
        <fullName evidence="5">GntR family transcriptional regulator</fullName>
    </submittedName>
</protein>
<dbReference type="Pfam" id="PF00392">
    <property type="entry name" value="GntR"/>
    <property type="match status" value="1"/>
</dbReference>
<dbReference type="PRINTS" id="PR00035">
    <property type="entry name" value="HTHGNTR"/>
</dbReference>
<dbReference type="SUPFAM" id="SSF46785">
    <property type="entry name" value="Winged helix' DNA-binding domain"/>
    <property type="match status" value="1"/>
</dbReference>
<dbReference type="InterPro" id="IPR011711">
    <property type="entry name" value="GntR_C"/>
</dbReference>
<dbReference type="Gene3D" id="1.20.120.530">
    <property type="entry name" value="GntR ligand-binding domain-like"/>
    <property type="match status" value="1"/>
</dbReference>
<dbReference type="InterPro" id="IPR000524">
    <property type="entry name" value="Tscrpt_reg_HTH_GntR"/>
</dbReference>
<dbReference type="Gene3D" id="1.10.10.10">
    <property type="entry name" value="Winged helix-like DNA-binding domain superfamily/Winged helix DNA-binding domain"/>
    <property type="match status" value="1"/>
</dbReference>
<organism evidence="5 6">
    <name type="scientific">Mesorhizobium marinum</name>
    <dbReference type="NCBI Taxonomy" id="3228790"/>
    <lineage>
        <taxon>Bacteria</taxon>
        <taxon>Pseudomonadati</taxon>
        <taxon>Pseudomonadota</taxon>
        <taxon>Alphaproteobacteria</taxon>
        <taxon>Hyphomicrobiales</taxon>
        <taxon>Phyllobacteriaceae</taxon>
        <taxon>Mesorhizobium</taxon>
    </lineage>
</organism>
<evidence type="ECO:0000256" key="1">
    <source>
        <dbReference type="ARBA" id="ARBA00023015"/>
    </source>
</evidence>
<evidence type="ECO:0000313" key="5">
    <source>
        <dbReference type="EMBL" id="MEW9806542.1"/>
    </source>
</evidence>
<dbReference type="EMBL" id="JBFOCI010000003">
    <property type="protein sequence ID" value="MEW9806542.1"/>
    <property type="molecule type" value="Genomic_DNA"/>
</dbReference>
<dbReference type="InterPro" id="IPR008920">
    <property type="entry name" value="TF_FadR/GntR_C"/>
</dbReference>
<dbReference type="InterPro" id="IPR036388">
    <property type="entry name" value="WH-like_DNA-bd_sf"/>
</dbReference>
<keyword evidence="2" id="KW-0238">DNA-binding</keyword>
<reference evidence="5 6" key="1">
    <citation type="submission" date="2024-06" db="EMBL/GenBank/DDBJ databases">
        <authorList>
            <person name="Tuo L."/>
        </authorList>
    </citation>
    <scope>NUCLEOTIDE SEQUENCE [LARGE SCALE GENOMIC DNA]</scope>
    <source>
        <strain evidence="5 6">ZMM04-5</strain>
    </source>
</reference>
<dbReference type="SUPFAM" id="SSF48008">
    <property type="entry name" value="GntR ligand-binding domain-like"/>
    <property type="match status" value="1"/>
</dbReference>
<dbReference type="PANTHER" id="PTHR43537:SF24">
    <property type="entry name" value="GLUCONATE OPERON TRANSCRIPTIONAL REPRESSOR"/>
    <property type="match status" value="1"/>
</dbReference>
<dbReference type="SMART" id="SM00345">
    <property type="entry name" value="HTH_GNTR"/>
    <property type="match status" value="1"/>
</dbReference>
<proteinExistence type="predicted"/>
<dbReference type="InterPro" id="IPR036390">
    <property type="entry name" value="WH_DNA-bd_sf"/>
</dbReference>